<protein>
    <submittedName>
        <fullName evidence="1">Uncharacterized protein</fullName>
    </submittedName>
</protein>
<comment type="caution">
    <text evidence="1">The sequence shown here is derived from an EMBL/GenBank/DDBJ whole genome shotgun (WGS) entry which is preliminary data.</text>
</comment>
<proteinExistence type="predicted"/>
<evidence type="ECO:0000313" key="1">
    <source>
        <dbReference type="EMBL" id="KAF5902833.1"/>
    </source>
</evidence>
<gene>
    <name evidence="1" type="ORF">DAT39_007395</name>
</gene>
<reference evidence="1" key="1">
    <citation type="submission" date="2020-07" db="EMBL/GenBank/DDBJ databases">
        <title>Clarias magur genome sequencing, assembly and annotation.</title>
        <authorList>
            <person name="Kushwaha B."/>
            <person name="Kumar R."/>
            <person name="Das P."/>
            <person name="Joshi C.G."/>
            <person name="Kumar D."/>
            <person name="Nagpure N.S."/>
            <person name="Pandey M."/>
            <person name="Agarwal S."/>
            <person name="Srivastava S."/>
            <person name="Singh M."/>
            <person name="Sahoo L."/>
            <person name="Jayasankar P."/>
            <person name="Meher P.K."/>
            <person name="Koringa P.G."/>
            <person name="Iquebal M.A."/>
            <person name="Das S.P."/>
            <person name="Bit A."/>
            <person name="Patnaik S."/>
            <person name="Patel N."/>
            <person name="Shah T.M."/>
            <person name="Hinsu A."/>
            <person name="Jena J.K."/>
        </authorList>
    </citation>
    <scope>NUCLEOTIDE SEQUENCE</scope>
    <source>
        <strain evidence="1">CIFAMagur01</strain>
        <tissue evidence="1">Testis</tissue>
    </source>
</reference>
<name>A0A8J4U8S1_CLAMG</name>
<organism evidence="1 2">
    <name type="scientific">Clarias magur</name>
    <name type="common">Asian catfish</name>
    <name type="synonym">Macropteronotus magur</name>
    <dbReference type="NCBI Taxonomy" id="1594786"/>
    <lineage>
        <taxon>Eukaryota</taxon>
        <taxon>Metazoa</taxon>
        <taxon>Chordata</taxon>
        <taxon>Craniata</taxon>
        <taxon>Vertebrata</taxon>
        <taxon>Euteleostomi</taxon>
        <taxon>Actinopterygii</taxon>
        <taxon>Neopterygii</taxon>
        <taxon>Teleostei</taxon>
        <taxon>Ostariophysi</taxon>
        <taxon>Siluriformes</taxon>
        <taxon>Clariidae</taxon>
        <taxon>Clarias</taxon>
    </lineage>
</organism>
<sequence>MDARTWKACSELRLTHCVWLIWRRECHADSPKMVCTVPVFVLCRRTTAIEVINHCVVERERA</sequence>
<dbReference type="AlphaFoldDB" id="A0A8J4U8S1"/>
<evidence type="ECO:0000313" key="2">
    <source>
        <dbReference type="Proteomes" id="UP000727407"/>
    </source>
</evidence>
<dbReference type="EMBL" id="QNUK01000083">
    <property type="protein sequence ID" value="KAF5902833.1"/>
    <property type="molecule type" value="Genomic_DNA"/>
</dbReference>
<dbReference type="Proteomes" id="UP000727407">
    <property type="component" value="Unassembled WGS sequence"/>
</dbReference>
<accession>A0A8J4U8S1</accession>
<keyword evidence="2" id="KW-1185">Reference proteome</keyword>